<protein>
    <submittedName>
        <fullName evidence="1">Uncharacterized protein</fullName>
    </submittedName>
</protein>
<name>A0A0G1M7J7_9BACT</name>
<evidence type="ECO:0000313" key="1">
    <source>
        <dbReference type="EMBL" id="KKU04269.1"/>
    </source>
</evidence>
<gene>
    <name evidence="1" type="ORF">UX06_C0024G0008</name>
</gene>
<dbReference type="EMBL" id="LCKT01000024">
    <property type="protein sequence ID" value="KKU04269.1"/>
    <property type="molecule type" value="Genomic_DNA"/>
</dbReference>
<sequence length="57" mass="6766">MISQKALDEFKTIWQKEFGQDIPDDVATEEAINLLTMFNAIYRPLKKEWVDEYEKKG</sequence>
<evidence type="ECO:0000313" key="2">
    <source>
        <dbReference type="Proteomes" id="UP000034696"/>
    </source>
</evidence>
<organism evidence="1 2">
    <name type="scientific">Candidatus Giovannonibacteria bacterium GW2011_GWA2_45_21</name>
    <dbReference type="NCBI Taxonomy" id="1618649"/>
    <lineage>
        <taxon>Bacteria</taxon>
        <taxon>Candidatus Giovannoniibacteriota</taxon>
    </lineage>
</organism>
<proteinExistence type="predicted"/>
<dbReference type="AlphaFoldDB" id="A0A0G1M7J7"/>
<reference evidence="1 2" key="1">
    <citation type="journal article" date="2015" name="Nature">
        <title>rRNA introns, odd ribosomes, and small enigmatic genomes across a large radiation of phyla.</title>
        <authorList>
            <person name="Brown C.T."/>
            <person name="Hug L.A."/>
            <person name="Thomas B.C."/>
            <person name="Sharon I."/>
            <person name="Castelle C.J."/>
            <person name="Singh A."/>
            <person name="Wilkins M.J."/>
            <person name="Williams K.H."/>
            <person name="Banfield J.F."/>
        </authorList>
    </citation>
    <scope>NUCLEOTIDE SEQUENCE [LARGE SCALE GENOMIC DNA]</scope>
</reference>
<dbReference type="Proteomes" id="UP000034696">
    <property type="component" value="Unassembled WGS sequence"/>
</dbReference>
<accession>A0A0G1M7J7</accession>
<comment type="caution">
    <text evidence="1">The sequence shown here is derived from an EMBL/GenBank/DDBJ whole genome shotgun (WGS) entry which is preliminary data.</text>
</comment>